<keyword evidence="1" id="KW-0614">Plasmid</keyword>
<geneLocation type="plasmid" evidence="2">
    <name>pap1342-5</name>
</geneLocation>
<dbReference type="RefSeq" id="WP_087652400.1">
    <property type="nucleotide sequence ID" value="NZ_CP021514.1"/>
</dbReference>
<accession>A0A1Y0YF41</accession>
<dbReference type="InterPro" id="IPR006448">
    <property type="entry name" value="Phage_term_ssu_P27"/>
</dbReference>
<dbReference type="Pfam" id="PF05119">
    <property type="entry name" value="Terminase_4"/>
    <property type="match status" value="1"/>
</dbReference>
<evidence type="ECO:0000313" key="2">
    <source>
        <dbReference type="Proteomes" id="UP000196205"/>
    </source>
</evidence>
<sequence length="125" mass="15009">MIPDIIKNNKDRLRLWNFYFDKIFENQEFKTSDIPVFQTFITLLHQQEEAQERIDADGMYYDSTDKDGKLLVKVNPAHRVYADTNRMLISYFMRYGLSEYDRKNIKKKFSETDVEVVSDDFTDIE</sequence>
<organism evidence="1 2">
    <name type="scientific">Acetobacter pasteurianus subsp. pasteurianus</name>
    <dbReference type="NCBI Taxonomy" id="481145"/>
    <lineage>
        <taxon>Bacteria</taxon>
        <taxon>Pseudomonadati</taxon>
        <taxon>Pseudomonadota</taxon>
        <taxon>Alphaproteobacteria</taxon>
        <taxon>Acetobacterales</taxon>
        <taxon>Acetobacteraceae</taxon>
        <taxon>Acetobacter</taxon>
    </lineage>
</organism>
<reference evidence="1 2" key="1">
    <citation type="submission" date="2017-05" db="EMBL/GenBank/DDBJ databases">
        <title>Genome sequence of Acetobacter pasteurianus subsp. pasteurianus strain SRCM101342.</title>
        <authorList>
            <person name="Cho S.H."/>
        </authorList>
    </citation>
    <scope>NUCLEOTIDE SEQUENCE [LARGE SCALE GENOMIC DNA]</scope>
    <source>
        <strain evidence="1 2">SRCM101342</strain>
        <plasmid evidence="2">pap1342-5</plasmid>
    </source>
</reference>
<dbReference type="Proteomes" id="UP000196205">
    <property type="component" value="Plasmid pAP1342-5"/>
</dbReference>
<evidence type="ECO:0008006" key="3">
    <source>
        <dbReference type="Google" id="ProtNLM"/>
    </source>
</evidence>
<evidence type="ECO:0000313" key="1">
    <source>
        <dbReference type="EMBL" id="ARW49525.1"/>
    </source>
</evidence>
<name>A0A1Y0YF41_ACEPA</name>
<dbReference type="OrthoDB" id="9967572at2"/>
<dbReference type="EMBL" id="CP021514">
    <property type="protein sequence ID" value="ARW49525.1"/>
    <property type="molecule type" value="Genomic_DNA"/>
</dbReference>
<protein>
    <recommendedName>
        <fullName evidence="3">Phage terminase small subunit P27 family</fullName>
    </recommendedName>
</protein>
<dbReference type="AlphaFoldDB" id="A0A1Y0YF41"/>
<proteinExistence type="predicted"/>
<gene>
    <name evidence="1" type="ORF">S1001342_03235</name>
</gene>